<sequence>MQREHWRNLNKKLVKKSIKIYKNLQKIKSNPYKFIEPLNRPKGAEPLYKLRIGEYRAIMAIRNNEMVILVVDIGHRKIIYRKYQ</sequence>
<evidence type="ECO:0000313" key="3">
    <source>
        <dbReference type="Proteomes" id="UP000001941"/>
    </source>
</evidence>
<gene>
    <name evidence="2" type="ordered locus">Mhun_1880</name>
</gene>
<evidence type="ECO:0008006" key="4">
    <source>
        <dbReference type="Google" id="ProtNLM"/>
    </source>
</evidence>
<dbReference type="RefSeq" id="WP_011448861.1">
    <property type="nucleotide sequence ID" value="NC_007796.1"/>
</dbReference>
<dbReference type="Pfam" id="PF05016">
    <property type="entry name" value="ParE_toxin"/>
    <property type="match status" value="1"/>
</dbReference>
<dbReference type="InterPro" id="IPR007712">
    <property type="entry name" value="RelE/ParE_toxin"/>
</dbReference>
<keyword evidence="3" id="KW-1185">Reference proteome</keyword>
<dbReference type="Proteomes" id="UP000001941">
    <property type="component" value="Chromosome"/>
</dbReference>
<evidence type="ECO:0000256" key="1">
    <source>
        <dbReference type="ARBA" id="ARBA00022649"/>
    </source>
</evidence>
<dbReference type="EnsemblBacteria" id="ABD41597">
    <property type="protein sequence ID" value="ABD41597"/>
    <property type="gene ID" value="Mhun_1880"/>
</dbReference>
<name>Q2FM41_METHJ</name>
<dbReference type="InParanoid" id="Q2FM41"/>
<proteinExistence type="predicted"/>
<evidence type="ECO:0000313" key="2">
    <source>
        <dbReference type="EMBL" id="ABD41597.1"/>
    </source>
</evidence>
<dbReference type="InterPro" id="IPR035093">
    <property type="entry name" value="RelE/ParE_toxin_dom_sf"/>
</dbReference>
<dbReference type="GeneID" id="25393540"/>
<organism evidence="2 3">
    <name type="scientific">Methanospirillum hungatei JF-1 (strain ATCC 27890 / DSM 864 / NBRC 100397 / JF-1)</name>
    <dbReference type="NCBI Taxonomy" id="323259"/>
    <lineage>
        <taxon>Archaea</taxon>
        <taxon>Methanobacteriati</taxon>
        <taxon>Methanobacteriota</taxon>
        <taxon>Stenosarchaea group</taxon>
        <taxon>Methanomicrobia</taxon>
        <taxon>Methanomicrobiales</taxon>
        <taxon>Methanospirillaceae</taxon>
        <taxon>Methanospirillum</taxon>
    </lineage>
</organism>
<protein>
    <recommendedName>
        <fullName evidence="4">Plasmid stabilization system</fullName>
    </recommendedName>
</protein>
<reference evidence="3" key="1">
    <citation type="journal article" date="2016" name="Stand. Genomic Sci.">
        <title>Complete genome sequence of Methanospirillum hungatei type strain JF1.</title>
        <authorList>
            <person name="Gunsalus R.P."/>
            <person name="Cook L.E."/>
            <person name="Crable B."/>
            <person name="Rohlin L."/>
            <person name="McDonald E."/>
            <person name="Mouttaki H."/>
            <person name="Sieber J.R."/>
            <person name="Poweleit N."/>
            <person name="Zhou H."/>
            <person name="Lapidus A.L."/>
            <person name="Daligault H.E."/>
            <person name="Land M."/>
            <person name="Gilna P."/>
            <person name="Ivanova N."/>
            <person name="Kyrpides N."/>
            <person name="Culley D.E."/>
            <person name="McInerney M.J."/>
        </authorList>
    </citation>
    <scope>NUCLEOTIDE SEQUENCE [LARGE SCALE GENOMIC DNA]</scope>
    <source>
        <strain evidence="3">ATCC 27890 / DSM 864 / NBRC 100397 / JF-1</strain>
    </source>
</reference>
<dbReference type="SUPFAM" id="SSF143011">
    <property type="entry name" value="RelE-like"/>
    <property type="match status" value="1"/>
</dbReference>
<dbReference type="OrthoDB" id="97626at2157"/>
<dbReference type="PANTHER" id="PTHR35601:SF1">
    <property type="entry name" value="TOXIN RELE"/>
    <property type="match status" value="1"/>
</dbReference>
<dbReference type="Gene3D" id="3.30.2310.20">
    <property type="entry name" value="RelE-like"/>
    <property type="match status" value="1"/>
</dbReference>
<dbReference type="eggNOG" id="arCOG01663">
    <property type="taxonomic scope" value="Archaea"/>
</dbReference>
<keyword evidence="1" id="KW-1277">Toxin-antitoxin system</keyword>
<dbReference type="AlphaFoldDB" id="Q2FM41"/>
<dbReference type="KEGG" id="mhu:Mhun_1880"/>
<dbReference type="HOGENOM" id="CLU_155761_3_2_2"/>
<dbReference type="PANTHER" id="PTHR35601">
    <property type="entry name" value="TOXIN RELE"/>
    <property type="match status" value="1"/>
</dbReference>
<dbReference type="EMBL" id="CP000254">
    <property type="protein sequence ID" value="ABD41597.1"/>
    <property type="molecule type" value="Genomic_DNA"/>
</dbReference>
<accession>Q2FM41</accession>